<accession>A0ACB9CEW2</accession>
<name>A0ACB9CEW2_9ASTR</name>
<evidence type="ECO:0000313" key="1">
    <source>
        <dbReference type="EMBL" id="KAI3732802.1"/>
    </source>
</evidence>
<organism evidence="1 2">
    <name type="scientific">Smallanthus sonchifolius</name>
    <dbReference type="NCBI Taxonomy" id="185202"/>
    <lineage>
        <taxon>Eukaryota</taxon>
        <taxon>Viridiplantae</taxon>
        <taxon>Streptophyta</taxon>
        <taxon>Embryophyta</taxon>
        <taxon>Tracheophyta</taxon>
        <taxon>Spermatophyta</taxon>
        <taxon>Magnoliopsida</taxon>
        <taxon>eudicotyledons</taxon>
        <taxon>Gunneridae</taxon>
        <taxon>Pentapetalae</taxon>
        <taxon>asterids</taxon>
        <taxon>campanulids</taxon>
        <taxon>Asterales</taxon>
        <taxon>Asteraceae</taxon>
        <taxon>Asteroideae</taxon>
        <taxon>Heliantheae alliance</taxon>
        <taxon>Millerieae</taxon>
        <taxon>Smallanthus</taxon>
    </lineage>
</organism>
<evidence type="ECO:0000313" key="2">
    <source>
        <dbReference type="Proteomes" id="UP001056120"/>
    </source>
</evidence>
<dbReference type="Proteomes" id="UP001056120">
    <property type="component" value="Linkage Group LG21"/>
</dbReference>
<gene>
    <name evidence="1" type="ORF">L1987_64011</name>
</gene>
<reference evidence="2" key="1">
    <citation type="journal article" date="2022" name="Mol. Ecol. Resour.">
        <title>The genomes of chicory, endive, great burdock and yacon provide insights into Asteraceae palaeo-polyploidization history and plant inulin production.</title>
        <authorList>
            <person name="Fan W."/>
            <person name="Wang S."/>
            <person name="Wang H."/>
            <person name="Wang A."/>
            <person name="Jiang F."/>
            <person name="Liu H."/>
            <person name="Zhao H."/>
            <person name="Xu D."/>
            <person name="Zhang Y."/>
        </authorList>
    </citation>
    <scope>NUCLEOTIDE SEQUENCE [LARGE SCALE GENOMIC DNA]</scope>
    <source>
        <strain evidence="2">cv. Yunnan</strain>
    </source>
</reference>
<comment type="caution">
    <text evidence="1">The sequence shown here is derived from an EMBL/GenBank/DDBJ whole genome shotgun (WGS) entry which is preliminary data.</text>
</comment>
<sequence length="2312" mass="261403">MASISMSLPKEIYHSFKQFRTSQQLWEALQKRCEGSLDVKKSRKELLKKQFLVFKHFQNESLDDLATRFYHLLSELSSASVVYETEEINDKFLEALPSKFDVYTVLIKENVKYKTMSLEEVLGKIQSHDLNMKKKETNMEHIQVPSMYFAKSSSKTGAGVAFFSSDTQDISHDHCSGVSSHSGFSANTTSSSSGTHNMNQRVADDYLAMFSSFMASYENFIGGKIHDPGVIEEDFRQIDPVDLEEMNIQWNMAMLMRQAKDFLKKTGRKYIGYNSRSRMGFDKTKVRCNNCQEYGHFAKECVKPKVEFDSQKKPNNFQNNRNQSHGSGNSNHASTSSTLFAQNDENYDWGIHLEDLVGSVSQAFVADIHSVESKESIDDDSSSDGESLPSADEDRDQVQNGETDIVSGVSEDDIILTQNSSHGADSENILIAKVFMADMSDPSKVKDSVFYIYCSNCICIKDKIQKVMDDNTNIICDMKLMHSVNQKLKDNDKLCIDRIESLKRYLNSLGLKYKEQAYYLDMAYAVIEKRNEIVAQKNKEISDKESEVIKLHRKLENFENSFVVLVYFNANADPTKRVAGIGFVPSSFNANYVVELEIIHEEEIDPKTVLKVNPVTGEDIFYYSDSKDEVFDDEKVEGIPKEVQIDEPKEKNSSTVTKQVFVPKKPVNCSVKSSKACSSDGSSNTRKTPYIRNHQDRRVCFHCNEAGHILIHCPYKNQGKLKSDPSQKQVVTILKRQNGEKPTSSVIKNMHCQSFAKSSGFKQHDKRISKLGQPRRTINNTWYVDSGCSRHMTGNIHLLEDVINIDGGYVAFARNKGGYITGQGTLKNEKVKFEKVNYVEQLEHNLLNVSQVCHKKFSFHFNDSKCYVLKPGFVIPDEWILMKAPRRNDTYVLDMSVATTTDSIPTCLLSKASESDSILWHRKLAHINYRKINYLVKNDLVFDVPKIKFSVPDDCLPCKKGKQNKKSHKSKTKNSSVTPLELLHMDLFGPISIRSIGGKSYCLVVTDDFSRFSWVKFLASKAETTELVQFLILGLESLFKQKVRRVRSDNGIRDVPTKFSAKEIKGIFLGYVANSTTKRVYNKETHQVEEWFHIDCSNQSLPKMAIGQDWAFDYENLFKSFHLPSDISPEEAAVLYDSCQDAQNSGCLPTVVPQSSVPSKFAPDPNAASCSGTQASDSEDENDQGEIPTNLDSEIPVNQDLSYQSDTTQVDVLPVPEVASIKELKSHPITNIIGNLRDGLQTRSILDNTCLYTGFKDTDVFEVCSHSCFISQVEPKNVEMALRDKNWIEAMQEELAQFDKLKVWNLVDLPKGVYPIGTKLVFKCKKDDRGVVVRNKARLVVQGFNQQEGIDYTEPSGFEDPLNPSKGFKLDKALYDLHQAPRSWYETLSTHIMENDFVRGHIDSTLFIKKAGGEYLLVQIYVDDIIFGSTNEGLCKEFDSIVKSKFEMSAMGELSFFLGLQVNQKEDGFFIYQSKFQAKPKESQLIAVKRIFRYLKGKQRLGLWFPHGSNFEFNAYTDSDFGGCCLDRKSTTGELMAHRVEYKHNQVALLDPNMSEAINFQGIINFLNRSLLHVALSVNPYISLPYIQQFWDTIHQDTDVEPHVLRATVNNTEVAISVETIRAALALGGAIDDPMSYPGTLIMGGFQRMGYKGRPNDTQERKGGLVGEWRYFMRVIIQCLSPRKAGTDGLKSALQAAMVGLTLNKRFNFALYIYRELVMQINPLEGQGFLMYPRFVQMILNHLILDLPQHPIRLTLTPMSKRIFIDCTKVKQQNAALIPVPTPLFHPEELVQGQVQNQVHIHVNKPVQEEIAQDNEQDLGMNMDDFDHEVVNSPVHEAEGNVVDSSSGDTILPDSEAIDSDSSRDFSSDHYARLATLPFDNAGKRIKSKARKLRRKSVRNPPSRSVLGKRTLIDESSDSDSDAIPVPKSQKLMSASIAGAHSSQGVEEATFVASLLITPPTSKHPCPMLSPHVPHTSDAGPSKLSDSERITFFESQVLALQTQVDTLVSTNTQRQLVIQAQATPIADMKLLVSKLVERLNAQGELRIHNTCHADSVQRKNNDDNDPSGTKNDSGVNEEILLLEFFQDSEEEEAEKLEYLDDIDELFDDVEDDVMDNEVEEGEIVEIEIEKSKDKVAYEGSDGLNVPYNFIQDDVIHDFSYDGVTDSMDSVEDITKPGDTAQSKIDFDVDTTHTVSPMLNEEPVMYRNTGMTRKQWSKVVNSWMKVLPKSDVVQYLKPRIRYFNTLQRCEMNGLAMKPLINRSKCGLADVIANLIKREGGTGKYERLKPQKGKRVKIVDQKTEIVTWKYMFKQ</sequence>
<reference evidence="1 2" key="2">
    <citation type="journal article" date="2022" name="Mol. Ecol. Resour.">
        <title>The genomes of chicory, endive, great burdock and yacon provide insights into Asteraceae paleo-polyploidization history and plant inulin production.</title>
        <authorList>
            <person name="Fan W."/>
            <person name="Wang S."/>
            <person name="Wang H."/>
            <person name="Wang A."/>
            <person name="Jiang F."/>
            <person name="Liu H."/>
            <person name="Zhao H."/>
            <person name="Xu D."/>
            <person name="Zhang Y."/>
        </authorList>
    </citation>
    <scope>NUCLEOTIDE SEQUENCE [LARGE SCALE GENOMIC DNA]</scope>
    <source>
        <strain evidence="2">cv. Yunnan</strain>
        <tissue evidence="1">Leaves</tissue>
    </source>
</reference>
<dbReference type="EMBL" id="CM042038">
    <property type="protein sequence ID" value="KAI3732802.1"/>
    <property type="molecule type" value="Genomic_DNA"/>
</dbReference>
<proteinExistence type="predicted"/>
<protein>
    <submittedName>
        <fullName evidence="1">Uncharacterized protein</fullName>
    </submittedName>
</protein>
<keyword evidence="2" id="KW-1185">Reference proteome</keyword>